<proteinExistence type="predicted"/>
<protein>
    <recommendedName>
        <fullName evidence="3">RNase H type-1 domain-containing protein</fullName>
    </recommendedName>
</protein>
<dbReference type="Proteomes" id="UP001472677">
    <property type="component" value="Unassembled WGS sequence"/>
</dbReference>
<evidence type="ECO:0008006" key="3">
    <source>
        <dbReference type="Google" id="ProtNLM"/>
    </source>
</evidence>
<comment type="caution">
    <text evidence="1">The sequence shown here is derived from an EMBL/GenBank/DDBJ whole genome shotgun (WGS) entry which is preliminary data.</text>
</comment>
<gene>
    <name evidence="1" type="ORF">V6N12_020560</name>
</gene>
<accession>A0ABR2D141</accession>
<evidence type="ECO:0000313" key="2">
    <source>
        <dbReference type="Proteomes" id="UP001472677"/>
    </source>
</evidence>
<name>A0ABR2D141_9ROSI</name>
<organism evidence="1 2">
    <name type="scientific">Hibiscus sabdariffa</name>
    <name type="common">roselle</name>
    <dbReference type="NCBI Taxonomy" id="183260"/>
    <lineage>
        <taxon>Eukaryota</taxon>
        <taxon>Viridiplantae</taxon>
        <taxon>Streptophyta</taxon>
        <taxon>Embryophyta</taxon>
        <taxon>Tracheophyta</taxon>
        <taxon>Spermatophyta</taxon>
        <taxon>Magnoliopsida</taxon>
        <taxon>eudicotyledons</taxon>
        <taxon>Gunneridae</taxon>
        <taxon>Pentapetalae</taxon>
        <taxon>rosids</taxon>
        <taxon>malvids</taxon>
        <taxon>Malvales</taxon>
        <taxon>Malvaceae</taxon>
        <taxon>Malvoideae</taxon>
        <taxon>Hibiscus</taxon>
    </lineage>
</organism>
<evidence type="ECO:0000313" key="1">
    <source>
        <dbReference type="EMBL" id="KAK8526079.1"/>
    </source>
</evidence>
<keyword evidence="2" id="KW-1185">Reference proteome</keyword>
<dbReference type="EMBL" id="JBBPBM010000039">
    <property type="protein sequence ID" value="KAK8526079.1"/>
    <property type="molecule type" value="Genomic_DNA"/>
</dbReference>
<reference evidence="1 2" key="1">
    <citation type="journal article" date="2024" name="G3 (Bethesda)">
        <title>Genome assembly of Hibiscus sabdariffa L. provides insights into metabolisms of medicinal natural products.</title>
        <authorList>
            <person name="Kim T."/>
        </authorList>
    </citation>
    <scope>NUCLEOTIDE SEQUENCE [LARGE SCALE GENOMIC DNA]</scope>
    <source>
        <strain evidence="1">TK-2024</strain>
        <tissue evidence="1">Old leaves</tissue>
    </source>
</reference>
<sequence>MEKRAYLVKMGEARNGMSIGNFEATFGWFKRYIIRLCNRDWNVSFAQVMRGNNGVADRLSKTALEGDIRVKRLDDPPLEVLPLLSIEVSGLR</sequence>